<gene>
    <name evidence="2" type="ORF">METZ01_LOCUS259467</name>
</gene>
<proteinExistence type="predicted"/>
<feature type="transmembrane region" description="Helical" evidence="1">
    <location>
        <begin position="71"/>
        <end position="89"/>
    </location>
</feature>
<dbReference type="Gene3D" id="1.20.1730.10">
    <property type="entry name" value="Sodium/glucose cotransporter"/>
    <property type="match status" value="1"/>
</dbReference>
<evidence type="ECO:0000256" key="1">
    <source>
        <dbReference type="SAM" id="Phobius"/>
    </source>
</evidence>
<sequence length="127" mass="14330">IYRRIKPQSDEKSLTYLGKVFSWVIMALAAVLAIYLPQTIWRLMEIKLELLCQISPAILIGIHLKNLDKHMILSGILSGTGVALFIIGSNMLGFQIPAKPWGIHAGVWGLLVNCMVVFILYQRKIKR</sequence>
<keyword evidence="1" id="KW-1133">Transmembrane helix</keyword>
<dbReference type="EMBL" id="UINC01071592">
    <property type="protein sequence ID" value="SVC06613.1"/>
    <property type="molecule type" value="Genomic_DNA"/>
</dbReference>
<protein>
    <recommendedName>
        <fullName evidence="3">Polysaccharide biosynthesis protein C-terminal domain-containing protein</fullName>
    </recommendedName>
</protein>
<keyword evidence="1" id="KW-0812">Transmembrane</keyword>
<evidence type="ECO:0000313" key="2">
    <source>
        <dbReference type="EMBL" id="SVC06613.1"/>
    </source>
</evidence>
<organism evidence="2">
    <name type="scientific">marine metagenome</name>
    <dbReference type="NCBI Taxonomy" id="408172"/>
    <lineage>
        <taxon>unclassified sequences</taxon>
        <taxon>metagenomes</taxon>
        <taxon>ecological metagenomes</taxon>
    </lineage>
</organism>
<reference evidence="2" key="1">
    <citation type="submission" date="2018-05" db="EMBL/GenBank/DDBJ databases">
        <authorList>
            <person name="Lanie J.A."/>
            <person name="Ng W.-L."/>
            <person name="Kazmierczak K.M."/>
            <person name="Andrzejewski T.M."/>
            <person name="Davidsen T.M."/>
            <person name="Wayne K.J."/>
            <person name="Tettelin H."/>
            <person name="Glass J.I."/>
            <person name="Rusch D."/>
            <person name="Podicherti R."/>
            <person name="Tsui H.-C.T."/>
            <person name="Winkler M.E."/>
        </authorList>
    </citation>
    <scope>NUCLEOTIDE SEQUENCE</scope>
</reference>
<name>A0A382J6C1_9ZZZZ</name>
<dbReference type="AlphaFoldDB" id="A0A382J6C1"/>
<accession>A0A382J6C1</accession>
<dbReference type="InterPro" id="IPR038377">
    <property type="entry name" value="Na/Glc_symporter_sf"/>
</dbReference>
<keyword evidence="1" id="KW-0472">Membrane</keyword>
<feature type="non-terminal residue" evidence="2">
    <location>
        <position position="1"/>
    </location>
</feature>
<evidence type="ECO:0008006" key="3">
    <source>
        <dbReference type="Google" id="ProtNLM"/>
    </source>
</evidence>
<feature type="transmembrane region" description="Helical" evidence="1">
    <location>
        <begin position="101"/>
        <end position="121"/>
    </location>
</feature>
<feature type="transmembrane region" description="Helical" evidence="1">
    <location>
        <begin position="20"/>
        <end position="40"/>
    </location>
</feature>